<organism evidence="3 4">
    <name type="scientific">Euzebya pacifica</name>
    <dbReference type="NCBI Taxonomy" id="1608957"/>
    <lineage>
        <taxon>Bacteria</taxon>
        <taxon>Bacillati</taxon>
        <taxon>Actinomycetota</taxon>
        <taxon>Nitriliruptoria</taxon>
        <taxon>Euzebyales</taxon>
    </lineage>
</organism>
<reference evidence="3 4" key="1">
    <citation type="submission" date="2018-09" db="EMBL/GenBank/DDBJ databases">
        <title>Complete genome sequence of Euzebya sp. DY32-46 isolated from seawater of Pacific Ocean.</title>
        <authorList>
            <person name="Xu L."/>
            <person name="Wu Y.-H."/>
            <person name="Xu X.-W."/>
        </authorList>
    </citation>
    <scope>NUCLEOTIDE SEQUENCE [LARGE SCALE GENOMIC DNA]</scope>
    <source>
        <strain evidence="3 4">DY32-46</strain>
    </source>
</reference>
<dbReference type="PRINTS" id="PR00081">
    <property type="entry name" value="GDHRDH"/>
</dbReference>
<comment type="similarity">
    <text evidence="1 2">Belongs to the short-chain dehydrogenases/reductases (SDR) family.</text>
</comment>
<dbReference type="AlphaFoldDB" id="A0A346XX45"/>
<dbReference type="PANTHER" id="PTHR42760">
    <property type="entry name" value="SHORT-CHAIN DEHYDROGENASES/REDUCTASES FAMILY MEMBER"/>
    <property type="match status" value="1"/>
</dbReference>
<proteinExistence type="inferred from homology"/>
<dbReference type="PANTHER" id="PTHR42760:SF40">
    <property type="entry name" value="3-OXOACYL-[ACYL-CARRIER-PROTEIN] REDUCTASE, CHLOROPLASTIC"/>
    <property type="match status" value="1"/>
</dbReference>
<accession>A0A346XX45</accession>
<dbReference type="Pfam" id="PF00106">
    <property type="entry name" value="adh_short"/>
    <property type="match status" value="1"/>
</dbReference>
<sequence length="259" mass="26923">MSYDFTGKIAVVTGASSGLGEATAIRLAGLGMTVVAVARREERLEALAAAHAGIVPRVADVADTDSVDALVAWVTEEYGACHVLVNNAGVGGGALTSRGDLDDALRTIDINLQGVIRCMLAFADLLESSAPARVVNIASVAGKVGIGPAAYAASKFGVVGLSESLSYAWASRGISVCSLNPGFIETEGFPQTQVKRSPIGRFVGQPEMVAEAVEEVIRSGKSEKTVPRWYAPLVTLRHVAPPVFRAVAGRMDRAGGSRD</sequence>
<dbReference type="CDD" id="cd05233">
    <property type="entry name" value="SDR_c"/>
    <property type="match status" value="1"/>
</dbReference>
<evidence type="ECO:0000256" key="1">
    <source>
        <dbReference type="ARBA" id="ARBA00006484"/>
    </source>
</evidence>
<dbReference type="SUPFAM" id="SSF51735">
    <property type="entry name" value="NAD(P)-binding Rossmann-fold domains"/>
    <property type="match status" value="1"/>
</dbReference>
<dbReference type="GO" id="GO:0016616">
    <property type="term" value="F:oxidoreductase activity, acting on the CH-OH group of donors, NAD or NADP as acceptor"/>
    <property type="evidence" value="ECO:0007669"/>
    <property type="project" value="TreeGrafter"/>
</dbReference>
<name>A0A346XX45_9ACTN</name>
<evidence type="ECO:0000313" key="4">
    <source>
        <dbReference type="Proteomes" id="UP000264006"/>
    </source>
</evidence>
<dbReference type="InterPro" id="IPR002347">
    <property type="entry name" value="SDR_fam"/>
</dbReference>
<dbReference type="KEGG" id="euz:DVS28_a2109"/>
<dbReference type="InterPro" id="IPR036291">
    <property type="entry name" value="NAD(P)-bd_dom_sf"/>
</dbReference>
<keyword evidence="4" id="KW-1185">Reference proteome</keyword>
<dbReference type="PRINTS" id="PR00080">
    <property type="entry name" value="SDRFAMILY"/>
</dbReference>
<dbReference type="EMBL" id="CP031165">
    <property type="protein sequence ID" value="AXV06792.1"/>
    <property type="molecule type" value="Genomic_DNA"/>
</dbReference>
<protein>
    <submittedName>
        <fullName evidence="3">3-oxoacyl-[acyl-carrier protein] reductase</fullName>
    </submittedName>
</protein>
<dbReference type="OrthoDB" id="4690547at2"/>
<evidence type="ECO:0000256" key="2">
    <source>
        <dbReference type="RuleBase" id="RU000363"/>
    </source>
</evidence>
<dbReference type="Gene3D" id="3.40.50.720">
    <property type="entry name" value="NAD(P)-binding Rossmann-like Domain"/>
    <property type="match status" value="1"/>
</dbReference>
<dbReference type="Proteomes" id="UP000264006">
    <property type="component" value="Chromosome"/>
</dbReference>
<gene>
    <name evidence="3" type="ORF">DVS28_a2109</name>
</gene>
<dbReference type="RefSeq" id="WP_114591388.1">
    <property type="nucleotide sequence ID" value="NZ_CP031165.1"/>
</dbReference>
<evidence type="ECO:0000313" key="3">
    <source>
        <dbReference type="EMBL" id="AXV06792.1"/>
    </source>
</evidence>
<dbReference type="GO" id="GO:0030497">
    <property type="term" value="P:fatty acid elongation"/>
    <property type="evidence" value="ECO:0007669"/>
    <property type="project" value="TreeGrafter"/>
</dbReference>